<keyword evidence="2" id="KW-1185">Reference proteome</keyword>
<gene>
    <name evidence="1" type="ORF">CLOSPI_01354</name>
</gene>
<reference evidence="1" key="2">
    <citation type="submission" date="2014-06" db="EMBL/GenBank/DDBJ databases">
        <title>Draft genome sequence of Clostridium spiroforme (DSM 1552).</title>
        <authorList>
            <person name="Sudarsanam P."/>
            <person name="Ley R."/>
            <person name="Guruge J."/>
            <person name="Turnbaugh P.J."/>
            <person name="Mahowald M."/>
            <person name="Liep D."/>
            <person name="Gordon J."/>
        </authorList>
    </citation>
    <scope>NUCLEOTIDE SEQUENCE</scope>
    <source>
        <strain evidence="1">DSM 1552</strain>
    </source>
</reference>
<evidence type="ECO:0008006" key="3">
    <source>
        <dbReference type="Google" id="ProtNLM"/>
    </source>
</evidence>
<reference evidence="1" key="1">
    <citation type="submission" date="2008-02" db="EMBL/GenBank/DDBJ databases">
        <authorList>
            <person name="Fulton L."/>
            <person name="Clifton S."/>
            <person name="Fulton B."/>
            <person name="Xu J."/>
            <person name="Minx P."/>
            <person name="Pepin K.H."/>
            <person name="Johnson M."/>
            <person name="Thiruvilangam P."/>
            <person name="Bhonagiri V."/>
            <person name="Nash W.E."/>
            <person name="Mardis E.R."/>
            <person name="Wilson R.K."/>
        </authorList>
    </citation>
    <scope>NUCLEOTIDE SEQUENCE [LARGE SCALE GENOMIC DNA]</scope>
    <source>
        <strain evidence="1">DSM 1552</strain>
    </source>
</reference>
<dbReference type="EMBL" id="ABIK02000008">
    <property type="protein sequence ID" value="EDS75039.1"/>
    <property type="molecule type" value="Genomic_DNA"/>
</dbReference>
<accession>B1C297</accession>
<proteinExistence type="predicted"/>
<comment type="caution">
    <text evidence="1">The sequence shown here is derived from an EMBL/GenBank/DDBJ whole genome shotgun (WGS) entry which is preliminary data.</text>
</comment>
<dbReference type="HOGENOM" id="CLU_2552322_0_0_9"/>
<evidence type="ECO:0000313" key="2">
    <source>
        <dbReference type="Proteomes" id="UP000004910"/>
    </source>
</evidence>
<protein>
    <recommendedName>
        <fullName evidence="3">LPXTG-motif cell wall anchor domain protein</fullName>
    </recommendedName>
</protein>
<dbReference type="Proteomes" id="UP000004910">
    <property type="component" value="Unassembled WGS sequence"/>
</dbReference>
<name>B1C297_9FIRM</name>
<sequence length="82" mass="9269">MNKLGKQVIVISYGDFKAEFEIEITAKDTSMDKEDNKDKTNQDKNVAVKTGDNSLTSVYTTIALLSVASFTMLRKKDYLNKR</sequence>
<dbReference type="AlphaFoldDB" id="B1C297"/>
<organism evidence="1 2">
    <name type="scientific">Thomasclavelia spiroformis DSM 1552</name>
    <dbReference type="NCBI Taxonomy" id="428126"/>
    <lineage>
        <taxon>Bacteria</taxon>
        <taxon>Bacillati</taxon>
        <taxon>Bacillota</taxon>
        <taxon>Erysipelotrichia</taxon>
        <taxon>Erysipelotrichales</taxon>
        <taxon>Coprobacillaceae</taxon>
        <taxon>Thomasclavelia</taxon>
    </lineage>
</organism>
<evidence type="ECO:0000313" key="1">
    <source>
        <dbReference type="EMBL" id="EDS75039.1"/>
    </source>
</evidence>